<feature type="transmembrane region" description="Helical" evidence="7">
    <location>
        <begin position="42"/>
        <end position="59"/>
    </location>
</feature>
<feature type="transmembrane region" description="Helical" evidence="7">
    <location>
        <begin position="64"/>
        <end position="84"/>
    </location>
</feature>
<keyword evidence="4 7" id="KW-0812">Transmembrane</keyword>
<keyword evidence="2" id="KW-0813">Transport</keyword>
<evidence type="ECO:0000256" key="2">
    <source>
        <dbReference type="ARBA" id="ARBA00022448"/>
    </source>
</evidence>
<dbReference type="PANTHER" id="PTHR30509:SF9">
    <property type="entry name" value="MULTIDRUG RESISTANCE PROTEIN MDTO"/>
    <property type="match status" value="1"/>
</dbReference>
<dbReference type="Pfam" id="PF04632">
    <property type="entry name" value="FUSC"/>
    <property type="match status" value="1"/>
</dbReference>
<evidence type="ECO:0000256" key="4">
    <source>
        <dbReference type="ARBA" id="ARBA00022692"/>
    </source>
</evidence>
<evidence type="ECO:0000256" key="7">
    <source>
        <dbReference type="SAM" id="Phobius"/>
    </source>
</evidence>
<dbReference type="PANTHER" id="PTHR30509">
    <property type="entry name" value="P-HYDROXYBENZOIC ACID EFFLUX PUMP SUBUNIT-RELATED"/>
    <property type="match status" value="1"/>
</dbReference>
<comment type="subcellular location">
    <subcellularLocation>
        <location evidence="1">Cell membrane</location>
        <topology evidence="1">Multi-pass membrane protein</topology>
    </subcellularLocation>
</comment>
<reference evidence="9" key="1">
    <citation type="journal article" date="2019" name="Int. J. Syst. Evol. Microbiol.">
        <title>The Global Catalogue of Microorganisms (GCM) 10K type strain sequencing project: providing services to taxonomists for standard genome sequencing and annotation.</title>
        <authorList>
            <consortium name="The Broad Institute Genomics Platform"/>
            <consortium name="The Broad Institute Genome Sequencing Center for Infectious Disease"/>
            <person name="Wu L."/>
            <person name="Ma J."/>
        </authorList>
    </citation>
    <scope>NUCLEOTIDE SEQUENCE [LARGE SCALE GENOMIC DNA]</scope>
    <source>
        <strain evidence="9">JCM 18423</strain>
    </source>
</reference>
<dbReference type="EMBL" id="BAABKD010000002">
    <property type="protein sequence ID" value="GAA5085552.1"/>
    <property type="molecule type" value="Genomic_DNA"/>
</dbReference>
<evidence type="ECO:0000313" key="9">
    <source>
        <dbReference type="Proteomes" id="UP001500227"/>
    </source>
</evidence>
<gene>
    <name evidence="8" type="ORF">GCM10023337_04400</name>
</gene>
<name>A0ABP9LU30_9BURK</name>
<evidence type="ECO:0000256" key="1">
    <source>
        <dbReference type="ARBA" id="ARBA00004651"/>
    </source>
</evidence>
<feature type="transmembrane region" description="Helical" evidence="7">
    <location>
        <begin position="114"/>
        <end position="133"/>
    </location>
</feature>
<keyword evidence="9" id="KW-1185">Reference proteome</keyword>
<evidence type="ECO:0008006" key="10">
    <source>
        <dbReference type="Google" id="ProtNLM"/>
    </source>
</evidence>
<evidence type="ECO:0000313" key="8">
    <source>
        <dbReference type="EMBL" id="GAA5085552.1"/>
    </source>
</evidence>
<feature type="transmembrane region" description="Helical" evidence="7">
    <location>
        <begin position="90"/>
        <end position="107"/>
    </location>
</feature>
<feature type="transmembrane region" description="Helical" evidence="7">
    <location>
        <begin position="19"/>
        <end position="36"/>
    </location>
</feature>
<keyword evidence="3" id="KW-1003">Cell membrane</keyword>
<sequence length="235" mass="25400">MTAQTGAFIQLNRAGIKKAMLLALSAWLAFILAVILKVDNPYWAAMPVWVIAQSTRGVLVERAIYRVIGTLIGAGAGLLILMLVQPLWQLVLMAMVIFLSAGALHILQGVRSYIALLSGITVSVVVLPALLAPDQAFDLAWARIQCTLIGVLVGTIITGWGTPQSPRQRFYKQVRQLAADSAQATVILLTEQDQHKIDQMLRRVNIDISQLEAQAANTAAGFAGFARNGRAVAFI</sequence>
<organism evidence="8 9">
    <name type="scientific">Paenalcaligenes hermetiae</name>
    <dbReference type="NCBI Taxonomy" id="1157987"/>
    <lineage>
        <taxon>Bacteria</taxon>
        <taxon>Pseudomonadati</taxon>
        <taxon>Pseudomonadota</taxon>
        <taxon>Betaproteobacteria</taxon>
        <taxon>Burkholderiales</taxon>
        <taxon>Alcaligenaceae</taxon>
        <taxon>Paenalcaligenes</taxon>
    </lineage>
</organism>
<dbReference type="RefSeq" id="WP_345369290.1">
    <property type="nucleotide sequence ID" value="NZ_BAABKD010000002.1"/>
</dbReference>
<protein>
    <recommendedName>
        <fullName evidence="10">FUSC family protein</fullName>
    </recommendedName>
</protein>
<dbReference type="InterPro" id="IPR006726">
    <property type="entry name" value="PHBA_efflux_AaeB/fusaric-R"/>
</dbReference>
<keyword evidence="5 7" id="KW-1133">Transmembrane helix</keyword>
<evidence type="ECO:0000256" key="5">
    <source>
        <dbReference type="ARBA" id="ARBA00022989"/>
    </source>
</evidence>
<dbReference type="Proteomes" id="UP001500227">
    <property type="component" value="Unassembled WGS sequence"/>
</dbReference>
<proteinExistence type="predicted"/>
<accession>A0ABP9LU30</accession>
<evidence type="ECO:0000256" key="6">
    <source>
        <dbReference type="ARBA" id="ARBA00023136"/>
    </source>
</evidence>
<feature type="transmembrane region" description="Helical" evidence="7">
    <location>
        <begin position="139"/>
        <end position="162"/>
    </location>
</feature>
<evidence type="ECO:0000256" key="3">
    <source>
        <dbReference type="ARBA" id="ARBA00022475"/>
    </source>
</evidence>
<keyword evidence="6 7" id="KW-0472">Membrane</keyword>
<comment type="caution">
    <text evidence="8">The sequence shown here is derived from an EMBL/GenBank/DDBJ whole genome shotgun (WGS) entry which is preliminary data.</text>
</comment>